<evidence type="ECO:0000313" key="2">
    <source>
        <dbReference type="EMBL" id="GAA3360101.1"/>
    </source>
</evidence>
<proteinExistence type="predicted"/>
<dbReference type="Proteomes" id="UP001500483">
    <property type="component" value="Unassembled WGS sequence"/>
</dbReference>
<name>A0ABP6RRL0_9PSEU</name>
<organism evidence="2 3">
    <name type="scientific">Saccharopolyspora gregorii</name>
    <dbReference type="NCBI Taxonomy" id="33914"/>
    <lineage>
        <taxon>Bacteria</taxon>
        <taxon>Bacillati</taxon>
        <taxon>Actinomycetota</taxon>
        <taxon>Actinomycetes</taxon>
        <taxon>Pseudonocardiales</taxon>
        <taxon>Pseudonocardiaceae</taxon>
        <taxon>Saccharopolyspora</taxon>
    </lineage>
</organism>
<feature type="compositionally biased region" description="Low complexity" evidence="1">
    <location>
        <begin position="76"/>
        <end position="103"/>
    </location>
</feature>
<protein>
    <submittedName>
        <fullName evidence="2">Uncharacterized protein</fullName>
    </submittedName>
</protein>
<reference evidence="3" key="1">
    <citation type="journal article" date="2019" name="Int. J. Syst. Evol. Microbiol.">
        <title>The Global Catalogue of Microorganisms (GCM) 10K type strain sequencing project: providing services to taxonomists for standard genome sequencing and annotation.</title>
        <authorList>
            <consortium name="The Broad Institute Genomics Platform"/>
            <consortium name="The Broad Institute Genome Sequencing Center for Infectious Disease"/>
            <person name="Wu L."/>
            <person name="Ma J."/>
        </authorList>
    </citation>
    <scope>NUCLEOTIDE SEQUENCE [LARGE SCALE GENOMIC DNA]</scope>
    <source>
        <strain evidence="3">JCM 9687</strain>
    </source>
</reference>
<gene>
    <name evidence="2" type="ORF">GCM10020366_38750</name>
</gene>
<feature type="compositionally biased region" description="Basic and acidic residues" evidence="1">
    <location>
        <begin position="24"/>
        <end position="38"/>
    </location>
</feature>
<evidence type="ECO:0000256" key="1">
    <source>
        <dbReference type="SAM" id="MobiDB-lite"/>
    </source>
</evidence>
<sequence>MLPSIEVAFRNALSEERTWILRFAERKTDGPTGRRSDASRGTPLADGPPDSPSCPFLPGGQPVSSGPPDEPPPRSAGPLPGAAARGTTPAAGAGAPPVRVGATTCPRTPGAPVRPARSGLPRSRELTPRRNTT</sequence>
<feature type="region of interest" description="Disordered" evidence="1">
    <location>
        <begin position="24"/>
        <end position="133"/>
    </location>
</feature>
<evidence type="ECO:0000313" key="3">
    <source>
        <dbReference type="Proteomes" id="UP001500483"/>
    </source>
</evidence>
<dbReference type="EMBL" id="BAAAYK010000038">
    <property type="protein sequence ID" value="GAA3360101.1"/>
    <property type="molecule type" value="Genomic_DNA"/>
</dbReference>
<comment type="caution">
    <text evidence="2">The sequence shown here is derived from an EMBL/GenBank/DDBJ whole genome shotgun (WGS) entry which is preliminary data.</text>
</comment>
<accession>A0ABP6RRL0</accession>
<keyword evidence="3" id="KW-1185">Reference proteome</keyword>
<feature type="compositionally biased region" description="Basic and acidic residues" evidence="1">
    <location>
        <begin position="122"/>
        <end position="133"/>
    </location>
</feature>